<evidence type="ECO:0000256" key="8">
    <source>
        <dbReference type="ARBA" id="ARBA00023002"/>
    </source>
</evidence>
<dbReference type="PANTHER" id="PTHR43237:SF4">
    <property type="entry name" value="NADP-DEPENDENT MALIC ENZYME"/>
    <property type="match status" value="1"/>
</dbReference>
<gene>
    <name evidence="16" type="ORF">JKG68_29100</name>
</gene>
<comment type="similarity">
    <text evidence="3">In the N-terminal section; belongs to the malic enzymes family.</text>
</comment>
<dbReference type="GO" id="GO:0016746">
    <property type="term" value="F:acyltransferase activity"/>
    <property type="evidence" value="ECO:0007669"/>
    <property type="project" value="InterPro"/>
</dbReference>
<comment type="cofactor">
    <cofactor evidence="1">
        <name>Mn(2+)</name>
        <dbReference type="ChEBI" id="CHEBI:29035"/>
    </cofactor>
</comment>
<evidence type="ECO:0000313" key="17">
    <source>
        <dbReference type="Proteomes" id="UP000605848"/>
    </source>
</evidence>
<dbReference type="SMART" id="SM00919">
    <property type="entry name" value="Malic_M"/>
    <property type="match status" value="1"/>
</dbReference>
<dbReference type="InterPro" id="IPR042113">
    <property type="entry name" value="P_AcTrfase_dom1"/>
</dbReference>
<keyword evidence="7 11" id="KW-0479">Metal-binding</keyword>
<dbReference type="Gene3D" id="3.40.50.10380">
    <property type="entry name" value="Malic enzyme, N-terminal domain"/>
    <property type="match status" value="1"/>
</dbReference>
<evidence type="ECO:0000256" key="7">
    <source>
        <dbReference type="ARBA" id="ARBA00022723"/>
    </source>
</evidence>
<keyword evidence="8" id="KW-0560">Oxidoreductase</keyword>
<dbReference type="Pfam" id="PF03949">
    <property type="entry name" value="Malic_M"/>
    <property type="match status" value="1"/>
</dbReference>
<dbReference type="InterPro" id="IPR042112">
    <property type="entry name" value="P_AcTrfase_dom2"/>
</dbReference>
<evidence type="ECO:0000313" key="16">
    <source>
        <dbReference type="EMBL" id="MBL0407960.1"/>
    </source>
</evidence>
<evidence type="ECO:0000259" key="14">
    <source>
        <dbReference type="SMART" id="SM00919"/>
    </source>
</evidence>
<dbReference type="InterPro" id="IPR037062">
    <property type="entry name" value="Malic_N_dom_sf"/>
</dbReference>
<accession>A0A936ZKZ5</accession>
<organism evidence="16 17">
    <name type="scientific">Microvirga aerilata</name>
    <dbReference type="NCBI Taxonomy" id="670292"/>
    <lineage>
        <taxon>Bacteria</taxon>
        <taxon>Pseudomonadati</taxon>
        <taxon>Pseudomonadota</taxon>
        <taxon>Alphaproteobacteria</taxon>
        <taxon>Hyphomicrobiales</taxon>
        <taxon>Methylobacteriaceae</taxon>
        <taxon>Microvirga</taxon>
    </lineage>
</organism>
<feature type="binding site" evidence="11">
    <location>
        <position position="152"/>
    </location>
    <ligand>
        <name>a divalent metal cation</name>
        <dbReference type="ChEBI" id="CHEBI:60240"/>
    </ligand>
</feature>
<dbReference type="SUPFAM" id="SSF53223">
    <property type="entry name" value="Aminoacid dehydrogenase-like, N-terminal domain"/>
    <property type="match status" value="1"/>
</dbReference>
<dbReference type="FunFam" id="3.40.50.720:FF:000095">
    <property type="entry name" value="NADP-dependent malic enzyme"/>
    <property type="match status" value="1"/>
</dbReference>
<evidence type="ECO:0000256" key="6">
    <source>
        <dbReference type="ARBA" id="ARBA00011823"/>
    </source>
</evidence>
<feature type="domain" description="Malic enzyme NAD-binding" evidence="14">
    <location>
        <begin position="178"/>
        <end position="415"/>
    </location>
</feature>
<feature type="binding site" evidence="12">
    <location>
        <position position="302"/>
    </location>
    <ligand>
        <name>a divalent metal cation</name>
        <dbReference type="ChEBI" id="CHEBI:60240"/>
    </ligand>
</feature>
<dbReference type="GO" id="GO:0046872">
    <property type="term" value="F:metal ion binding"/>
    <property type="evidence" value="ECO:0007669"/>
    <property type="project" value="UniProtKB-KW"/>
</dbReference>
<dbReference type="EMBL" id="JAEQMY010000129">
    <property type="protein sequence ID" value="MBL0407960.1"/>
    <property type="molecule type" value="Genomic_DNA"/>
</dbReference>
<dbReference type="InterPro" id="IPR002505">
    <property type="entry name" value="PTA_PTB"/>
</dbReference>
<evidence type="ECO:0000259" key="15">
    <source>
        <dbReference type="SMART" id="SM01274"/>
    </source>
</evidence>
<feature type="active site" description="Proton acceptor" evidence="10">
    <location>
        <position position="109"/>
    </location>
</feature>
<evidence type="ECO:0000256" key="5">
    <source>
        <dbReference type="ARBA" id="ARBA00008785"/>
    </source>
</evidence>
<dbReference type="Proteomes" id="UP000605848">
    <property type="component" value="Unassembled WGS sequence"/>
</dbReference>
<feature type="binding site" evidence="12">
    <location>
        <begin position="91"/>
        <end position="98"/>
    </location>
    <ligand>
        <name>NADP(+)</name>
        <dbReference type="ChEBI" id="CHEBI:58349"/>
    </ligand>
</feature>
<dbReference type="InterPro" id="IPR046346">
    <property type="entry name" value="Aminoacid_DH-like_N_sf"/>
</dbReference>
<dbReference type="SMART" id="SM01274">
    <property type="entry name" value="malic"/>
    <property type="match status" value="1"/>
</dbReference>
<feature type="binding site" evidence="11">
    <location>
        <position position="151"/>
    </location>
    <ligand>
        <name>a divalent metal cation</name>
        <dbReference type="ChEBI" id="CHEBI:60240"/>
    </ligand>
</feature>
<dbReference type="Gene3D" id="3.40.50.720">
    <property type="entry name" value="NAD(P)-binding Rossmann-like Domain"/>
    <property type="match status" value="1"/>
</dbReference>
<dbReference type="GO" id="GO:0006108">
    <property type="term" value="P:malate metabolic process"/>
    <property type="evidence" value="ECO:0007669"/>
    <property type="project" value="InterPro"/>
</dbReference>
<comment type="subunit">
    <text evidence="6">Homooctamer.</text>
</comment>
<dbReference type="PIRSF" id="PIRSF036684">
    <property type="entry name" value="ME_PTA"/>
    <property type="match status" value="1"/>
</dbReference>
<dbReference type="Gene3D" id="3.40.50.10950">
    <property type="match status" value="1"/>
</dbReference>
<reference evidence="16" key="1">
    <citation type="submission" date="2021-01" db="EMBL/GenBank/DDBJ databases">
        <title>Microvirga sp.</title>
        <authorList>
            <person name="Kim M.K."/>
        </authorList>
    </citation>
    <scope>NUCLEOTIDE SEQUENCE</scope>
    <source>
        <strain evidence="16">5420S-16</strain>
    </source>
</reference>
<evidence type="ECO:0000256" key="13">
    <source>
        <dbReference type="RuleBase" id="RU003427"/>
    </source>
</evidence>
<dbReference type="InterPro" id="IPR012188">
    <property type="entry name" value="ME_PTA"/>
</dbReference>
<comment type="similarity">
    <text evidence="4">In the C-terminal section; belongs to the phosphate acetyltransferase and butyryltransferase family.</text>
</comment>
<dbReference type="InterPro" id="IPR015884">
    <property type="entry name" value="Malic_enzyme_CS"/>
</dbReference>
<dbReference type="InterPro" id="IPR012302">
    <property type="entry name" value="Malic_NAD-bd"/>
</dbReference>
<evidence type="ECO:0000256" key="1">
    <source>
        <dbReference type="ARBA" id="ARBA00001936"/>
    </source>
</evidence>
<comment type="caution">
    <text evidence="16">The sequence shown here is derived from an EMBL/GenBank/DDBJ whole genome shotgun (WGS) entry which is preliminary data.</text>
</comment>
<protein>
    <submittedName>
        <fullName evidence="16">NADP-dependent malic enzyme</fullName>
    </submittedName>
</protein>
<evidence type="ECO:0000256" key="10">
    <source>
        <dbReference type="PIRSR" id="PIRSR036684-1"/>
    </source>
</evidence>
<feature type="domain" description="Malic enzyme N-terminal" evidence="15">
    <location>
        <begin position="33"/>
        <end position="166"/>
    </location>
</feature>
<keyword evidence="17" id="KW-1185">Reference proteome</keyword>
<dbReference type="CDD" id="cd05311">
    <property type="entry name" value="NAD_bind_2_malic_enz"/>
    <property type="match status" value="1"/>
</dbReference>
<proteinExistence type="inferred from homology"/>
<dbReference type="GO" id="GO:0016616">
    <property type="term" value="F:oxidoreductase activity, acting on the CH-OH group of donors, NAD or NADP as acceptor"/>
    <property type="evidence" value="ECO:0007669"/>
    <property type="project" value="InterPro"/>
</dbReference>
<dbReference type="Gene3D" id="3.40.50.10750">
    <property type="entry name" value="Isocitrate/Isopropylmalate dehydrogenase-like"/>
    <property type="match status" value="1"/>
</dbReference>
<dbReference type="GO" id="GO:0004470">
    <property type="term" value="F:malic enzyme activity"/>
    <property type="evidence" value="ECO:0007669"/>
    <property type="project" value="InterPro"/>
</dbReference>
<dbReference type="PRINTS" id="PR00072">
    <property type="entry name" value="MALOXRDTASE"/>
</dbReference>
<dbReference type="FunFam" id="3.40.50.10380:FF:000003">
    <property type="entry name" value="NADP-dependent malic enzyme"/>
    <property type="match status" value="1"/>
</dbReference>
<evidence type="ECO:0000256" key="11">
    <source>
        <dbReference type="PIRSR" id="PIRSR036684-2"/>
    </source>
</evidence>
<keyword evidence="9" id="KW-0511">Multifunctional enzyme</keyword>
<dbReference type="InterPro" id="IPR001891">
    <property type="entry name" value="Malic_OxRdtase"/>
</dbReference>
<dbReference type="InterPro" id="IPR051674">
    <property type="entry name" value="Malate_Decarboxylase"/>
</dbReference>
<dbReference type="PANTHER" id="PTHR43237">
    <property type="entry name" value="NADP-DEPENDENT MALIC ENZYME"/>
    <property type="match status" value="1"/>
</dbReference>
<keyword evidence="12" id="KW-0521">NADP</keyword>
<dbReference type="InterPro" id="IPR045213">
    <property type="entry name" value="Malic_NAD-bd_bact_type"/>
</dbReference>
<comment type="similarity">
    <text evidence="5 13">Belongs to the malic enzymes family.</text>
</comment>
<dbReference type="GO" id="GO:0051287">
    <property type="term" value="F:NAD binding"/>
    <property type="evidence" value="ECO:0007669"/>
    <property type="project" value="InterPro"/>
</dbReference>
<dbReference type="InterPro" id="IPR036291">
    <property type="entry name" value="NAD(P)-bd_dom_sf"/>
</dbReference>
<evidence type="ECO:0000256" key="4">
    <source>
        <dbReference type="ARBA" id="ARBA00008756"/>
    </source>
</evidence>
<dbReference type="AlphaFoldDB" id="A0A936ZKZ5"/>
<dbReference type="InterPro" id="IPR012301">
    <property type="entry name" value="Malic_N_dom"/>
</dbReference>
<comment type="cofactor">
    <cofactor evidence="2">
        <name>Mg(2+)</name>
        <dbReference type="ChEBI" id="CHEBI:18420"/>
    </cofactor>
</comment>
<feature type="binding site" evidence="12">
    <location>
        <position position="177"/>
    </location>
    <ligand>
        <name>a divalent metal cation</name>
        <dbReference type="ChEBI" id="CHEBI:60240"/>
    </ligand>
</feature>
<evidence type="ECO:0000256" key="2">
    <source>
        <dbReference type="ARBA" id="ARBA00001946"/>
    </source>
</evidence>
<dbReference type="RefSeq" id="WP_202065557.1">
    <property type="nucleotide sequence ID" value="NZ_JAEQMY010000129.1"/>
</dbReference>
<evidence type="ECO:0000256" key="12">
    <source>
        <dbReference type="PIRSR" id="PIRSR036684-3"/>
    </source>
</evidence>
<dbReference type="Pfam" id="PF01515">
    <property type="entry name" value="PTA_PTB"/>
    <property type="match status" value="1"/>
</dbReference>
<name>A0A936ZKZ5_9HYPH</name>
<dbReference type="Pfam" id="PF00390">
    <property type="entry name" value="malic"/>
    <property type="match status" value="1"/>
</dbReference>
<evidence type="ECO:0000256" key="9">
    <source>
        <dbReference type="ARBA" id="ARBA00023268"/>
    </source>
</evidence>
<sequence>MGQEVNSSTADLDQSGTEALNQSALEYHRFPRPGKIAVLPIKGMTNQRDLALAYSPGVAAPCMAIHADPAAAALYTSRSNLVAVVSNGTAVLGLGNIGPLASKPVMEGKGCLFQKFAGIDVFDIEVNETDPDKLVDIIASLEPTFGGINLEDIKAPECFEIERRLRERLQIPVFHDDQHGTAIVAAAGVLNGLEVVGKRMEEIKLVCSGAGAAAIACLDLLVGLGVRRENVWVTDSKGVIYQGRGQGMDAQKERYAQATEARTLADVMPGTDVFLGVSMAGVLKPEMVEAMAEKPLILALANPEPEIRPEAAKAVRPDCIVATGRSDYPNQINNVLCFPFIFRGALDVGATNINEEMKLAATRAIAALAKEDVSDVVAAAYGRRDIRFGPEYLIPAPFDPRLITAVAPAVAQAAMASGIATRPLADLKAYRDQLQTFVYRSGTIMQPVFAAAAQSSKRVAYAEGEDERVLRAVQVAVEEGLAKPLLIGRPDVIRARATELGLRLEEGRDYQVVSMDDEVLLSKLATEYYQICRRQGLARDAALVEMRRNSTLIGAMLVRGGEADGLLCGTFGSYDTHLRHVVDVIGKRAGTNTLAAMNVLMLPKQTLFITDTYINENPTAEQIADIALLAAEEVRRFGVTPRVALLSHSSFGSARTVSAAKMRGALGLIQARAPHLEVEGEMQGDAALNKGTLDNVFPGAGLTAEANLLVMPNLDAANITFNVLKAVAGQGITVGPILLGAAKPVHVLEPTSTVRRITNMTALTVVEAAMRV</sequence>
<dbReference type="SUPFAM" id="SSF51735">
    <property type="entry name" value="NAD(P)-binding Rossmann-fold domains"/>
    <property type="match status" value="1"/>
</dbReference>
<dbReference type="SUPFAM" id="SSF53659">
    <property type="entry name" value="Isocitrate/Isopropylmalate dehydrogenase-like"/>
    <property type="match status" value="1"/>
</dbReference>
<evidence type="ECO:0000256" key="3">
    <source>
        <dbReference type="ARBA" id="ARBA00007686"/>
    </source>
</evidence>
<dbReference type="PROSITE" id="PS00331">
    <property type="entry name" value="MALIC_ENZYMES"/>
    <property type="match status" value="1"/>
</dbReference>